<comment type="caution">
    <text evidence="2">The sequence shown here is derived from an EMBL/GenBank/DDBJ whole genome shotgun (WGS) entry which is preliminary data.</text>
</comment>
<dbReference type="Proteomes" id="UP001221757">
    <property type="component" value="Unassembled WGS sequence"/>
</dbReference>
<gene>
    <name evidence="2" type="ORF">B0H17DRAFT_1148326</name>
</gene>
<feature type="chain" id="PRO_5041965593" evidence="1">
    <location>
        <begin position="25"/>
        <end position="242"/>
    </location>
</feature>
<dbReference type="EMBL" id="JARKIE010000393">
    <property type="protein sequence ID" value="KAJ7645785.1"/>
    <property type="molecule type" value="Genomic_DNA"/>
</dbReference>
<sequence>MLELRPLLHLPLLLYFFFSISTLASPPSLYLCFLWSSSTYSSLVASASPSQPTGRWCPRMGYTNVHVPTNQAPQFNLTGVVPGALTSAAFTPAAPPNIHAKGVDGGLVFLRPGLDTSLTPAKLPAPVNRIALNSTTPWQMSTRTTSGGRIIPRAGTDCQWLAETAPYKVNGLLAGQLKTAVTLWLSYLPIQSPAFLLYSHSLSSYVRIYGAGHEVPAYKAALQFFTQMMANQSLSSTWLGLC</sequence>
<evidence type="ECO:0000313" key="3">
    <source>
        <dbReference type="Proteomes" id="UP001221757"/>
    </source>
</evidence>
<evidence type="ECO:0000256" key="1">
    <source>
        <dbReference type="SAM" id="SignalP"/>
    </source>
</evidence>
<reference evidence="2" key="1">
    <citation type="submission" date="2023-03" db="EMBL/GenBank/DDBJ databases">
        <title>Massive genome expansion in bonnet fungi (Mycena s.s.) driven by repeated elements and novel gene families across ecological guilds.</title>
        <authorList>
            <consortium name="Lawrence Berkeley National Laboratory"/>
            <person name="Harder C.B."/>
            <person name="Miyauchi S."/>
            <person name="Viragh M."/>
            <person name="Kuo A."/>
            <person name="Thoen E."/>
            <person name="Andreopoulos B."/>
            <person name="Lu D."/>
            <person name="Skrede I."/>
            <person name="Drula E."/>
            <person name="Henrissat B."/>
            <person name="Morin E."/>
            <person name="Kohler A."/>
            <person name="Barry K."/>
            <person name="LaButti K."/>
            <person name="Morin E."/>
            <person name="Salamov A."/>
            <person name="Lipzen A."/>
            <person name="Mereny Z."/>
            <person name="Hegedus B."/>
            <person name="Baldrian P."/>
            <person name="Stursova M."/>
            <person name="Weitz H."/>
            <person name="Taylor A."/>
            <person name="Grigoriev I.V."/>
            <person name="Nagy L.G."/>
            <person name="Martin F."/>
            <person name="Kauserud H."/>
        </authorList>
    </citation>
    <scope>NUCLEOTIDE SEQUENCE</scope>
    <source>
        <strain evidence="2">CBHHK067</strain>
    </source>
</reference>
<keyword evidence="3" id="KW-1185">Reference proteome</keyword>
<evidence type="ECO:0000313" key="2">
    <source>
        <dbReference type="EMBL" id="KAJ7645785.1"/>
    </source>
</evidence>
<name>A0AAD7CDK7_MYCRO</name>
<dbReference type="AlphaFoldDB" id="A0AAD7CDK7"/>
<feature type="signal peptide" evidence="1">
    <location>
        <begin position="1"/>
        <end position="24"/>
    </location>
</feature>
<keyword evidence="1" id="KW-0732">Signal</keyword>
<organism evidence="2 3">
    <name type="scientific">Mycena rosella</name>
    <name type="common">Pink bonnet</name>
    <name type="synonym">Agaricus rosellus</name>
    <dbReference type="NCBI Taxonomy" id="1033263"/>
    <lineage>
        <taxon>Eukaryota</taxon>
        <taxon>Fungi</taxon>
        <taxon>Dikarya</taxon>
        <taxon>Basidiomycota</taxon>
        <taxon>Agaricomycotina</taxon>
        <taxon>Agaricomycetes</taxon>
        <taxon>Agaricomycetidae</taxon>
        <taxon>Agaricales</taxon>
        <taxon>Marasmiineae</taxon>
        <taxon>Mycenaceae</taxon>
        <taxon>Mycena</taxon>
    </lineage>
</organism>
<protein>
    <submittedName>
        <fullName evidence="2">Uncharacterized protein</fullName>
    </submittedName>
</protein>
<accession>A0AAD7CDK7</accession>
<proteinExistence type="predicted"/>